<dbReference type="PANTHER" id="PTHR34129:SF1">
    <property type="entry name" value="DUF952 DOMAIN-CONTAINING PROTEIN"/>
    <property type="match status" value="1"/>
</dbReference>
<gene>
    <name evidence="1" type="ORF">VA596_10605</name>
</gene>
<dbReference type="EMBL" id="JAYFSI010000001">
    <property type="protein sequence ID" value="MEA5359987.1"/>
    <property type="molecule type" value="Genomic_DNA"/>
</dbReference>
<sequence>MILHICGAAEWAEVGEGGEYRAPSLDDVGFIHCSDFGTAHLPANALYRGRTDLVLLEIDPAKLGVPVRWEDGEPPHPAGIWFPHVYGPIARDAVVDVHEFTVQADGGFELPESLALR</sequence>
<dbReference type="Pfam" id="PF06108">
    <property type="entry name" value="DUF952"/>
    <property type="match status" value="1"/>
</dbReference>
<keyword evidence="2" id="KW-1185">Reference proteome</keyword>
<dbReference type="Gene3D" id="3.20.170.20">
    <property type="entry name" value="Protein of unknown function DUF952"/>
    <property type="match status" value="1"/>
</dbReference>
<proteinExistence type="predicted"/>
<protein>
    <submittedName>
        <fullName evidence="1">DUF952 domain-containing protein</fullName>
    </submittedName>
</protein>
<dbReference type="Proteomes" id="UP001304298">
    <property type="component" value="Unassembled WGS sequence"/>
</dbReference>
<accession>A0ABU5R1B9</accession>
<evidence type="ECO:0000313" key="1">
    <source>
        <dbReference type="EMBL" id="MEA5359987.1"/>
    </source>
</evidence>
<comment type="caution">
    <text evidence="1">The sequence shown here is derived from an EMBL/GenBank/DDBJ whole genome shotgun (WGS) entry which is preliminary data.</text>
</comment>
<organism evidence="1 2">
    <name type="scientific">Amycolatopsis heterodermiae</name>
    <dbReference type="NCBI Taxonomy" id="3110235"/>
    <lineage>
        <taxon>Bacteria</taxon>
        <taxon>Bacillati</taxon>
        <taxon>Actinomycetota</taxon>
        <taxon>Actinomycetes</taxon>
        <taxon>Pseudonocardiales</taxon>
        <taxon>Pseudonocardiaceae</taxon>
        <taxon>Amycolatopsis</taxon>
    </lineage>
</organism>
<dbReference type="PANTHER" id="PTHR34129">
    <property type="entry name" value="BLR1139 PROTEIN"/>
    <property type="match status" value="1"/>
</dbReference>
<dbReference type="RefSeq" id="WP_323325522.1">
    <property type="nucleotide sequence ID" value="NZ_JAYFSI010000001.1"/>
</dbReference>
<name>A0ABU5R1B9_9PSEU</name>
<dbReference type="InterPro" id="IPR009297">
    <property type="entry name" value="DUF952"/>
</dbReference>
<evidence type="ECO:0000313" key="2">
    <source>
        <dbReference type="Proteomes" id="UP001304298"/>
    </source>
</evidence>
<dbReference type="SUPFAM" id="SSF56399">
    <property type="entry name" value="ADP-ribosylation"/>
    <property type="match status" value="1"/>
</dbReference>
<reference evidence="1 2" key="1">
    <citation type="submission" date="2023-12" db="EMBL/GenBank/DDBJ databases">
        <title>Amycolatopsis sp. V23-08.</title>
        <authorList>
            <person name="Somphong A."/>
        </authorList>
    </citation>
    <scope>NUCLEOTIDE SEQUENCE [LARGE SCALE GENOMIC DNA]</scope>
    <source>
        <strain evidence="1 2">V23-08</strain>
    </source>
</reference>